<protein>
    <submittedName>
        <fullName evidence="1">Uncharacterized protein</fullName>
    </submittedName>
</protein>
<sequence>MKQVVFLVDFGMVSHGLAPLFVDGHATEIGFWGFSNDIIRRLTRLNELYDRQVNWDNPNDPTWRISERDRNEFNALLPFLVSEIQIALGDKWEIVLESQPI</sequence>
<evidence type="ECO:0000313" key="2">
    <source>
        <dbReference type="Proteomes" id="UP000095463"/>
    </source>
</evidence>
<reference evidence="1 2" key="1">
    <citation type="journal article" date="2015" name="Genome Announc.">
        <title>Genome Assemblies of Three Soil-Associated Devosia species: D. insulae, D. limi, and D. soli.</title>
        <authorList>
            <person name="Hassan Y.I."/>
            <person name="Lepp D."/>
            <person name="Zhou T."/>
        </authorList>
    </citation>
    <scope>NUCLEOTIDE SEQUENCE [LARGE SCALE GENOMIC DNA]</scope>
    <source>
        <strain evidence="1 2">DS-56</strain>
    </source>
</reference>
<accession>A0A1E5XV01</accession>
<dbReference type="AlphaFoldDB" id="A0A1E5XV01"/>
<keyword evidence="2" id="KW-1185">Reference proteome</keyword>
<gene>
    <name evidence="1" type="ORF">VW23_011375</name>
</gene>
<evidence type="ECO:0000313" key="1">
    <source>
        <dbReference type="EMBL" id="OEO32417.1"/>
    </source>
</evidence>
<dbReference type="EMBL" id="LAJE02000072">
    <property type="protein sequence ID" value="OEO32417.1"/>
    <property type="molecule type" value="Genomic_DNA"/>
</dbReference>
<organism evidence="1 2">
    <name type="scientific">Devosia insulae DS-56</name>
    <dbReference type="NCBI Taxonomy" id="1116389"/>
    <lineage>
        <taxon>Bacteria</taxon>
        <taxon>Pseudomonadati</taxon>
        <taxon>Pseudomonadota</taxon>
        <taxon>Alphaproteobacteria</taxon>
        <taxon>Hyphomicrobiales</taxon>
        <taxon>Devosiaceae</taxon>
        <taxon>Devosia</taxon>
    </lineage>
</organism>
<proteinExistence type="predicted"/>
<dbReference type="Proteomes" id="UP000095463">
    <property type="component" value="Unassembled WGS sequence"/>
</dbReference>
<name>A0A1E5XV01_9HYPH</name>
<comment type="caution">
    <text evidence="1">The sequence shown here is derived from an EMBL/GenBank/DDBJ whole genome shotgun (WGS) entry which is preliminary data.</text>
</comment>